<evidence type="ECO:0000256" key="6">
    <source>
        <dbReference type="ARBA" id="ARBA00022840"/>
    </source>
</evidence>
<dbReference type="EMBL" id="FAXC01000040">
    <property type="protein sequence ID" value="CUV08306.1"/>
    <property type="molecule type" value="Genomic_DNA"/>
</dbReference>
<feature type="domain" description="GHMP kinase C-terminal" evidence="9">
    <location>
        <begin position="201"/>
        <end position="252"/>
    </location>
</feature>
<dbReference type="Pfam" id="PF00288">
    <property type="entry name" value="GHMP_kinases_N"/>
    <property type="match status" value="1"/>
</dbReference>
<evidence type="ECO:0000256" key="7">
    <source>
        <dbReference type="ARBA" id="ARBA00032554"/>
    </source>
</evidence>
<feature type="domain" description="GHMP kinase N-terminal" evidence="8">
    <location>
        <begin position="58"/>
        <end position="133"/>
    </location>
</feature>
<evidence type="ECO:0000256" key="4">
    <source>
        <dbReference type="ARBA" id="ARBA00022741"/>
    </source>
</evidence>
<dbReference type="EC" id="2.7.1.148" evidence="2"/>
<comment type="similarity">
    <text evidence="1">Belongs to the GHMP kinase family. IspE subfamily.</text>
</comment>
<dbReference type="InterPro" id="IPR013750">
    <property type="entry name" value="GHMP_kinase_C_dom"/>
</dbReference>
<gene>
    <name evidence="10" type="ORF">MGWOODY_Mmi2614</name>
</gene>
<dbReference type="GO" id="GO:0050515">
    <property type="term" value="F:4-(cytidine 5'-diphospho)-2-C-methyl-D-erythritol kinase activity"/>
    <property type="evidence" value="ECO:0007669"/>
    <property type="project" value="UniProtKB-EC"/>
</dbReference>
<evidence type="ECO:0000259" key="9">
    <source>
        <dbReference type="Pfam" id="PF08544"/>
    </source>
</evidence>
<organism evidence="10">
    <name type="scientific">hydrothermal vent metagenome</name>
    <dbReference type="NCBI Taxonomy" id="652676"/>
    <lineage>
        <taxon>unclassified sequences</taxon>
        <taxon>metagenomes</taxon>
        <taxon>ecological metagenomes</taxon>
    </lineage>
</organism>
<evidence type="ECO:0000313" key="10">
    <source>
        <dbReference type="EMBL" id="CUV08306.1"/>
    </source>
</evidence>
<dbReference type="InterPro" id="IPR004424">
    <property type="entry name" value="IspE"/>
</dbReference>
<evidence type="ECO:0000259" key="8">
    <source>
        <dbReference type="Pfam" id="PF00288"/>
    </source>
</evidence>
<evidence type="ECO:0000256" key="2">
    <source>
        <dbReference type="ARBA" id="ARBA00012052"/>
    </source>
</evidence>
<dbReference type="GO" id="GO:0016114">
    <property type="term" value="P:terpenoid biosynthetic process"/>
    <property type="evidence" value="ECO:0007669"/>
    <property type="project" value="InterPro"/>
</dbReference>
<dbReference type="InterPro" id="IPR006204">
    <property type="entry name" value="GHMP_kinase_N_dom"/>
</dbReference>
<dbReference type="Gene3D" id="3.30.230.10">
    <property type="match status" value="1"/>
</dbReference>
<dbReference type="HAMAP" id="MF_00061">
    <property type="entry name" value="IspE"/>
    <property type="match status" value="1"/>
</dbReference>
<reference evidence="10" key="1">
    <citation type="submission" date="2015-10" db="EMBL/GenBank/DDBJ databases">
        <authorList>
            <person name="Gilbert D.G."/>
        </authorList>
    </citation>
    <scope>NUCLEOTIDE SEQUENCE</scope>
</reference>
<dbReference type="InterPro" id="IPR036554">
    <property type="entry name" value="GHMP_kinase_C_sf"/>
</dbReference>
<evidence type="ECO:0000256" key="1">
    <source>
        <dbReference type="ARBA" id="ARBA00009684"/>
    </source>
</evidence>
<keyword evidence="6" id="KW-0067">ATP-binding</keyword>
<evidence type="ECO:0000256" key="5">
    <source>
        <dbReference type="ARBA" id="ARBA00022777"/>
    </source>
</evidence>
<dbReference type="InterPro" id="IPR020568">
    <property type="entry name" value="Ribosomal_Su5_D2-typ_SF"/>
</dbReference>
<dbReference type="GO" id="GO:0005524">
    <property type="term" value="F:ATP binding"/>
    <property type="evidence" value="ECO:0007669"/>
    <property type="project" value="UniProtKB-KW"/>
</dbReference>
<accession>A0A160VD33</accession>
<dbReference type="Gene3D" id="3.30.70.890">
    <property type="entry name" value="GHMP kinase, C-terminal domain"/>
    <property type="match status" value="1"/>
</dbReference>
<dbReference type="PANTHER" id="PTHR43527">
    <property type="entry name" value="4-DIPHOSPHOCYTIDYL-2-C-METHYL-D-ERYTHRITOL KINASE, CHLOROPLASTIC"/>
    <property type="match status" value="1"/>
</dbReference>
<keyword evidence="5 10" id="KW-0418">Kinase</keyword>
<dbReference type="NCBIfam" id="TIGR00154">
    <property type="entry name" value="ispE"/>
    <property type="match status" value="1"/>
</dbReference>
<sequence length="270" mass="29408">MNIGLRVLDQREDGYHNIHTIFQELSFHDTVTISKTDDGYELSSNDENFPTDSSNTCSKAYVAVKVHCPDVAGIKIHVKKEIPQGSGLGGGSSNGATTLKGMNELYGLGLSNDELTELSLQVGADVPFFIHGGTQLGEGIGEQLTQLDIELPQSILVIIPGMHISTKWAYSRLRKKLETGGKAPNFAGLIERSEIPFQFFENDFEKIVFSTYPEIGLIKDQLLANKARFASLSGSGSAVFGLFDDDADAKSAELLFSASNKTMLTRTLIR</sequence>
<dbReference type="AlphaFoldDB" id="A0A160VD33"/>
<dbReference type="SUPFAM" id="SSF55060">
    <property type="entry name" value="GHMP Kinase, C-terminal domain"/>
    <property type="match status" value="1"/>
</dbReference>
<name>A0A160VD33_9ZZZZ</name>
<dbReference type="InterPro" id="IPR014721">
    <property type="entry name" value="Ribsml_uS5_D2-typ_fold_subgr"/>
</dbReference>
<dbReference type="Pfam" id="PF08544">
    <property type="entry name" value="GHMP_kinases_C"/>
    <property type="match status" value="1"/>
</dbReference>
<proteinExistence type="inferred from homology"/>
<dbReference type="PANTHER" id="PTHR43527:SF2">
    <property type="entry name" value="4-DIPHOSPHOCYTIDYL-2-C-METHYL-D-ERYTHRITOL KINASE, CHLOROPLASTIC"/>
    <property type="match status" value="1"/>
</dbReference>
<keyword evidence="4" id="KW-0547">Nucleotide-binding</keyword>
<evidence type="ECO:0000256" key="3">
    <source>
        <dbReference type="ARBA" id="ARBA00022679"/>
    </source>
</evidence>
<dbReference type="PIRSF" id="PIRSF010376">
    <property type="entry name" value="IspE"/>
    <property type="match status" value="1"/>
</dbReference>
<protein>
    <recommendedName>
        <fullName evidence="2">4-(cytidine 5'-diphospho)-2-C-methyl-D-erythritol kinase</fullName>
        <ecNumber evidence="2">2.7.1.148</ecNumber>
    </recommendedName>
    <alternativeName>
        <fullName evidence="7">4-(cytidine-5'-diphospho)-2-C-methyl-D-erythritol kinase</fullName>
    </alternativeName>
</protein>
<dbReference type="SUPFAM" id="SSF54211">
    <property type="entry name" value="Ribosomal protein S5 domain 2-like"/>
    <property type="match status" value="1"/>
</dbReference>
<keyword evidence="3 10" id="KW-0808">Transferase</keyword>